<comment type="similarity">
    <text evidence="2">Belongs to the inositol monophosphatase superfamily.</text>
</comment>
<dbReference type="Gene3D" id="3.40.190.80">
    <property type="match status" value="1"/>
</dbReference>
<evidence type="ECO:0000256" key="4">
    <source>
        <dbReference type="ARBA" id="ARBA00023002"/>
    </source>
</evidence>
<evidence type="ECO:0000256" key="6">
    <source>
        <dbReference type="PIRSR" id="PIRSR600760-2"/>
    </source>
</evidence>
<dbReference type="Gene3D" id="2.30.180.10">
    <property type="entry name" value="FAS1 domain"/>
    <property type="match status" value="1"/>
</dbReference>
<reference evidence="9" key="1">
    <citation type="submission" date="2021-02" db="EMBL/GenBank/DDBJ databases">
        <authorList>
            <person name="Dougan E. K."/>
            <person name="Rhodes N."/>
            <person name="Thang M."/>
            <person name="Chan C."/>
        </authorList>
    </citation>
    <scope>NUCLEOTIDE SEQUENCE</scope>
</reference>
<feature type="binding site" evidence="7">
    <location>
        <position position="149"/>
    </location>
    <ligand>
        <name>Fe cation</name>
        <dbReference type="ChEBI" id="CHEBI:24875"/>
        <note>catalytic</note>
    </ligand>
</feature>
<feature type="binding site" evidence="7">
    <location>
        <position position="197"/>
    </location>
    <ligand>
        <name>Fe cation</name>
        <dbReference type="ChEBI" id="CHEBI:24875"/>
        <note>catalytic</note>
    </ligand>
</feature>
<keyword evidence="5 7" id="KW-0408">Iron</keyword>
<dbReference type="EMBL" id="CAJNIZ010001091">
    <property type="protein sequence ID" value="CAE7182562.1"/>
    <property type="molecule type" value="Genomic_DNA"/>
</dbReference>
<sequence>MALPDLNAGALAPVADEHESVAFEITGRVPADLNGTLIRNGPNPFAGKFAGADVLDWWPEAAMLHGISFAGGKVTRYRNRWVQTQNYAAYKGEDVTSRVNSNPNVNVIEHAGEILALAEGGPPVRINTLLETLGQSDIHPALNAGVTAHPKIDAKTGELMCFRADWAAPFLTYGVLNREGKQTVALEVDLAAPSMMHDMAITARHSILMDLNVGYDFSMFDEGYRIPICWDDKRASRLCVLARDGSTMNWFDIEPCFIQHVVNAYEKSPDILEMDVVRYPCYFKRDTQNRGFLSNPLGVLWRYTIDLVRGSVTERQLDDLHIELPRINEFFVGHPNRYLYAVVQPSDQEMRGIVSYDLASGTQQIHQVSPGDQNSEPIFVPKPGVRSAKENDGYILVCVFRQSSNTTEIRILDAADISKAPLATVDLGLVEGALVDRSDIAYIADRTAERTIREAIERSFPSHGIYGEEYGHKPGNGLTWVIDPIDGTRAFMAGMLHWGVLLALFDGETPIVGAMYQPYTDELFLGDGETTHLVRGPDKRVLRTSTCEDLSSAVLATTGYDWFTAEDLTRFERLKSSVQLYRLGGDCYLYGAVAMGNVHIGTDASLNAYDILALIPIVAGAGGVVTTYDGGNASMGGAVVATANPVLHKQAAHHEEAKAGTIVDVAASVDTFSTLVAAVQAAGLVETLSSEGPFTVFAPTNEAFAALPAGTLDALLADPEQLAGILTLHVVSGKALAADVVGLTEVTTVAGKVLPISTADGVTVGGVNVIQTDVMASNGVIHVIDAVILP</sequence>
<comment type="cofactor">
    <cofactor evidence="7">
        <name>Fe(2+)</name>
        <dbReference type="ChEBI" id="CHEBI:29033"/>
    </cofactor>
    <text evidence="7">Binds 1 Fe(2+) ion per subunit.</text>
</comment>
<keyword evidence="6" id="KW-0460">Magnesium</keyword>
<organism evidence="9 10">
    <name type="scientific">Symbiodinium pilosum</name>
    <name type="common">Dinoflagellate</name>
    <dbReference type="NCBI Taxonomy" id="2952"/>
    <lineage>
        <taxon>Eukaryota</taxon>
        <taxon>Sar</taxon>
        <taxon>Alveolata</taxon>
        <taxon>Dinophyceae</taxon>
        <taxon>Suessiales</taxon>
        <taxon>Symbiodiniaceae</taxon>
        <taxon>Symbiodinium</taxon>
    </lineage>
</organism>
<feature type="binding site" evidence="6">
    <location>
        <position position="483"/>
    </location>
    <ligand>
        <name>Mg(2+)</name>
        <dbReference type="ChEBI" id="CHEBI:18420"/>
        <label>1</label>
        <note>catalytic</note>
    </ligand>
</feature>
<protein>
    <recommendedName>
        <fullName evidence="8">FAS1 domain-containing protein</fullName>
    </recommendedName>
</protein>
<evidence type="ECO:0000256" key="1">
    <source>
        <dbReference type="ARBA" id="ARBA00006787"/>
    </source>
</evidence>
<name>A0A812IYJ2_SYMPI</name>
<dbReference type="GO" id="GO:0010436">
    <property type="term" value="F:carotenoid dioxygenase activity"/>
    <property type="evidence" value="ECO:0007669"/>
    <property type="project" value="TreeGrafter"/>
</dbReference>
<dbReference type="SUPFAM" id="SSF82153">
    <property type="entry name" value="FAS1 domain"/>
    <property type="match status" value="1"/>
</dbReference>
<feature type="binding site" evidence="6">
    <location>
        <position position="486"/>
    </location>
    <ligand>
        <name>Mg(2+)</name>
        <dbReference type="ChEBI" id="CHEBI:18420"/>
        <label>1</label>
        <note>catalytic</note>
    </ligand>
</feature>
<comment type="similarity">
    <text evidence="1">Belongs to the carotenoid oxygenase family.</text>
</comment>
<dbReference type="PRINTS" id="PR00377">
    <property type="entry name" value="IMPHPHTASES"/>
</dbReference>
<dbReference type="PANTHER" id="PTHR10543">
    <property type="entry name" value="BETA-CAROTENE DIOXYGENASE"/>
    <property type="match status" value="1"/>
</dbReference>
<dbReference type="GO" id="GO:0046872">
    <property type="term" value="F:metal ion binding"/>
    <property type="evidence" value="ECO:0007669"/>
    <property type="project" value="UniProtKB-KW"/>
</dbReference>
<evidence type="ECO:0000256" key="2">
    <source>
        <dbReference type="ARBA" id="ARBA00009759"/>
    </source>
</evidence>
<dbReference type="SMART" id="SM00554">
    <property type="entry name" value="FAS1"/>
    <property type="match status" value="1"/>
</dbReference>
<evidence type="ECO:0000256" key="7">
    <source>
        <dbReference type="PIRSR" id="PIRSR604294-1"/>
    </source>
</evidence>
<dbReference type="SUPFAM" id="SSF56655">
    <property type="entry name" value="Carbohydrate phosphatase"/>
    <property type="match status" value="1"/>
</dbReference>
<accession>A0A812IYJ2</accession>
<evidence type="ECO:0000313" key="10">
    <source>
        <dbReference type="Proteomes" id="UP000649617"/>
    </source>
</evidence>
<keyword evidence="10" id="KW-1185">Reference proteome</keyword>
<feature type="binding site" evidence="6">
    <location>
        <position position="485"/>
    </location>
    <ligand>
        <name>Mg(2+)</name>
        <dbReference type="ChEBI" id="CHEBI:18420"/>
        <label>1</label>
        <note>catalytic</note>
    </ligand>
</feature>
<evidence type="ECO:0000259" key="8">
    <source>
        <dbReference type="PROSITE" id="PS50213"/>
    </source>
</evidence>
<dbReference type="Pfam" id="PF03055">
    <property type="entry name" value="RPE65"/>
    <property type="match status" value="1"/>
</dbReference>
<evidence type="ECO:0000256" key="5">
    <source>
        <dbReference type="ARBA" id="ARBA00023004"/>
    </source>
</evidence>
<dbReference type="InterPro" id="IPR000760">
    <property type="entry name" value="Inositol_monophosphatase-like"/>
</dbReference>
<dbReference type="Pfam" id="PF00459">
    <property type="entry name" value="Inositol_P"/>
    <property type="match status" value="1"/>
</dbReference>
<dbReference type="AlphaFoldDB" id="A0A812IYJ2"/>
<dbReference type="Pfam" id="PF02469">
    <property type="entry name" value="Fasciclin"/>
    <property type="match status" value="1"/>
</dbReference>
<keyword evidence="4" id="KW-0560">Oxidoreductase</keyword>
<dbReference type="PANTHER" id="PTHR10543:SF89">
    <property type="entry name" value="CAROTENOID 9,10(9',10')-CLEAVAGE DIOXYGENASE 1"/>
    <property type="match status" value="1"/>
</dbReference>
<dbReference type="InterPro" id="IPR036378">
    <property type="entry name" value="FAS1_dom_sf"/>
</dbReference>
<dbReference type="OrthoDB" id="447425at2759"/>
<feature type="binding site" evidence="6">
    <location>
        <position position="610"/>
    </location>
    <ligand>
        <name>Mg(2+)</name>
        <dbReference type="ChEBI" id="CHEBI:18420"/>
        <label>1</label>
        <note>catalytic</note>
    </ligand>
</feature>
<feature type="binding site" evidence="7">
    <location>
        <position position="260"/>
    </location>
    <ligand>
        <name>Fe cation</name>
        <dbReference type="ChEBI" id="CHEBI:24875"/>
        <note>catalytic</note>
    </ligand>
</feature>
<proteinExistence type="inferred from homology"/>
<keyword evidence="3 6" id="KW-0479">Metal-binding</keyword>
<feature type="domain" description="FAS1" evidence="8">
    <location>
        <begin position="659"/>
        <end position="788"/>
    </location>
</feature>
<comment type="caution">
    <text evidence="9">The sequence shown here is derived from an EMBL/GenBank/DDBJ whole genome shotgun (WGS) entry which is preliminary data.</text>
</comment>
<evidence type="ECO:0000313" key="9">
    <source>
        <dbReference type="EMBL" id="CAE7182562.1"/>
    </source>
</evidence>
<feature type="binding site" evidence="6">
    <location>
        <position position="468"/>
    </location>
    <ligand>
        <name>Mg(2+)</name>
        <dbReference type="ChEBI" id="CHEBI:18420"/>
        <label>1</label>
        <note>catalytic</note>
    </ligand>
</feature>
<dbReference type="PROSITE" id="PS50213">
    <property type="entry name" value="FAS1"/>
    <property type="match status" value="1"/>
</dbReference>
<comment type="cofactor">
    <cofactor evidence="6">
        <name>Mg(2+)</name>
        <dbReference type="ChEBI" id="CHEBI:18420"/>
    </cofactor>
</comment>
<dbReference type="Proteomes" id="UP000649617">
    <property type="component" value="Unassembled WGS sequence"/>
</dbReference>
<dbReference type="InterPro" id="IPR000782">
    <property type="entry name" value="FAS1_domain"/>
</dbReference>
<evidence type="ECO:0000256" key="3">
    <source>
        <dbReference type="ARBA" id="ARBA00022723"/>
    </source>
</evidence>
<dbReference type="GO" id="GO:0016121">
    <property type="term" value="P:carotene catabolic process"/>
    <property type="evidence" value="ECO:0007669"/>
    <property type="project" value="TreeGrafter"/>
</dbReference>
<dbReference type="Gene3D" id="3.30.540.10">
    <property type="entry name" value="Fructose-1,6-Bisphosphatase, subunit A, domain 1"/>
    <property type="match status" value="1"/>
</dbReference>
<dbReference type="InterPro" id="IPR004294">
    <property type="entry name" value="Carotenoid_Oase"/>
</dbReference>
<dbReference type="FunFam" id="2.30.180.10:FF:000032">
    <property type="entry name" value="Fasciclin domain-containing protein, putative"/>
    <property type="match status" value="1"/>
</dbReference>
<gene>
    <name evidence="9" type="ORF">SPIL2461_LOCUS1153</name>
</gene>